<dbReference type="SMART" id="SM00906">
    <property type="entry name" value="Fungal_trans"/>
    <property type="match status" value="1"/>
</dbReference>
<feature type="domain" description="Xylanolytic transcriptional activator regulatory" evidence="3">
    <location>
        <begin position="384"/>
        <end position="458"/>
    </location>
</feature>
<accession>A0A4S9KRJ3</accession>
<organism evidence="4 5">
    <name type="scientific">Aureobasidium pullulans</name>
    <name type="common">Black yeast</name>
    <name type="synonym">Pullularia pullulans</name>
    <dbReference type="NCBI Taxonomy" id="5580"/>
    <lineage>
        <taxon>Eukaryota</taxon>
        <taxon>Fungi</taxon>
        <taxon>Dikarya</taxon>
        <taxon>Ascomycota</taxon>
        <taxon>Pezizomycotina</taxon>
        <taxon>Dothideomycetes</taxon>
        <taxon>Dothideomycetidae</taxon>
        <taxon>Dothideales</taxon>
        <taxon>Saccotheciaceae</taxon>
        <taxon>Aureobasidium</taxon>
    </lineage>
</organism>
<dbReference type="GO" id="GO:0006351">
    <property type="term" value="P:DNA-templated transcription"/>
    <property type="evidence" value="ECO:0007669"/>
    <property type="project" value="InterPro"/>
</dbReference>
<dbReference type="EMBL" id="QZBD01000348">
    <property type="protein sequence ID" value="THY18329.1"/>
    <property type="molecule type" value="Genomic_DNA"/>
</dbReference>
<dbReference type="PANTHER" id="PTHR31644">
    <property type="entry name" value="TRANSCRIPTIONAL ACTIVATOR ARO80-RELATED"/>
    <property type="match status" value="1"/>
</dbReference>
<feature type="compositionally biased region" description="Polar residues" evidence="2">
    <location>
        <begin position="131"/>
        <end position="143"/>
    </location>
</feature>
<dbReference type="GO" id="GO:0003677">
    <property type="term" value="F:DNA binding"/>
    <property type="evidence" value="ECO:0007669"/>
    <property type="project" value="InterPro"/>
</dbReference>
<comment type="caution">
    <text evidence="4">The sequence shown here is derived from an EMBL/GenBank/DDBJ whole genome shotgun (WGS) entry which is preliminary data.</text>
</comment>
<feature type="compositionally biased region" description="Basic and acidic residues" evidence="2">
    <location>
        <begin position="144"/>
        <end position="154"/>
    </location>
</feature>
<feature type="compositionally biased region" description="Low complexity" evidence="2">
    <location>
        <begin position="119"/>
        <end position="130"/>
    </location>
</feature>
<feature type="compositionally biased region" description="Polar residues" evidence="2">
    <location>
        <begin position="232"/>
        <end position="250"/>
    </location>
</feature>
<dbReference type="InterPro" id="IPR007219">
    <property type="entry name" value="XnlR_reg_dom"/>
</dbReference>
<feature type="region of interest" description="Disordered" evidence="2">
    <location>
        <begin position="112"/>
        <end position="186"/>
    </location>
</feature>
<dbReference type="Proteomes" id="UP000306584">
    <property type="component" value="Unassembled WGS sequence"/>
</dbReference>
<name>A0A4S9KRJ3_AURPU</name>
<proteinExistence type="predicted"/>
<gene>
    <name evidence="4" type="ORF">D6D01_07302</name>
</gene>
<evidence type="ECO:0000313" key="5">
    <source>
        <dbReference type="Proteomes" id="UP000306584"/>
    </source>
</evidence>
<dbReference type="AlphaFoldDB" id="A0A4S9KRJ3"/>
<dbReference type="GO" id="GO:0000981">
    <property type="term" value="F:DNA-binding transcription factor activity, RNA polymerase II-specific"/>
    <property type="evidence" value="ECO:0007669"/>
    <property type="project" value="TreeGrafter"/>
</dbReference>
<reference evidence="4 5" key="1">
    <citation type="submission" date="2018-10" db="EMBL/GenBank/DDBJ databases">
        <title>Fifty Aureobasidium pullulans genomes reveal a recombining polyextremotolerant generalist.</title>
        <authorList>
            <person name="Gostincar C."/>
            <person name="Turk M."/>
            <person name="Zajc J."/>
            <person name="Gunde-Cimerman N."/>
        </authorList>
    </citation>
    <scope>NUCLEOTIDE SEQUENCE [LARGE SCALE GENOMIC DNA]</scope>
    <source>
        <strain evidence="4 5">EXF-6604</strain>
    </source>
</reference>
<evidence type="ECO:0000313" key="4">
    <source>
        <dbReference type="EMBL" id="THY18329.1"/>
    </source>
</evidence>
<dbReference type="GO" id="GO:0005634">
    <property type="term" value="C:nucleus"/>
    <property type="evidence" value="ECO:0007669"/>
    <property type="project" value="TreeGrafter"/>
</dbReference>
<dbReference type="CDD" id="cd12148">
    <property type="entry name" value="fungal_TF_MHR"/>
    <property type="match status" value="1"/>
</dbReference>
<feature type="region of interest" description="Disordered" evidence="2">
    <location>
        <begin position="217"/>
        <end position="250"/>
    </location>
</feature>
<dbReference type="InterPro" id="IPR052780">
    <property type="entry name" value="AAA_Catabolism_Regulators"/>
</dbReference>
<sequence length="802" mass="88757">MIRATHAKSPDCLSKVIMLSCCHPSDAPGYLKGKSEPIEPVYIADNEKAAAICSHWLASIIVLAALKPDWNPILTASIDMAVANQANRLVNGASERIMSVFSGLHIVEAEGSNATPQPENEASHNASSSEDTGQSSVPPVQQDSTREERDDGYHRRLPSWPQYTPGSRSTPASAAEPPTSHPSTKMTVDESIVSTNLQNPSDALEFLANVAGRNEGVAQTPSTHGSIYARSPHQSGADQHVQDATPSSNYPSPAAMQIQFPPYQKGHVSLGMMHALIERYKMKYHHFYSVVPAFMLEAENLAANSVHEPYLLAAVCTIASKDEPSWWDTHEACSTHMQQLIAELMYGGIATLGAVEALLVLAEWVPRPPQSMTAVGRGEEEQTAWMLSGMAIRMGYLLGIDRTGFVNESDPNAPDYIRKRLAWVGCYMSDRHISVRVGKAFWSRGPAMIKFSSRDFQDIKYPGNPMDNFAALCEAHLELTQLFSNAHDVLYSSKNRSAQLNFGGEYVKYIDDFREAMSAWYDRWGKLPCTSVIKAALIISFEYLRLYVNAFAYQATLTRMAQDYSDQQNSHGPQRPNGQATFTDFIAATPDARFIYDSIDSAKKLLTISNTLLDPATEFRYMPLRYYLYVIYSAVFLYKARSTGVLGGDGGNVKRTVGEAVDRLQKASSCQNDVGDRYSRMLRLLWRKPPPQAPATHMNGNEQPYQATAQNAQVPAQTELQNHMNIEQTAQVPYNNAFTFSWLDLHAVGDFATNNNESMMDSYEGLDDVSGEPAYGHFDPNFVQGQQQQIGWNGFSAPGIIF</sequence>
<keyword evidence="1" id="KW-0539">Nucleus</keyword>
<dbReference type="GO" id="GO:0008270">
    <property type="term" value="F:zinc ion binding"/>
    <property type="evidence" value="ECO:0007669"/>
    <property type="project" value="InterPro"/>
</dbReference>
<evidence type="ECO:0000256" key="2">
    <source>
        <dbReference type="SAM" id="MobiDB-lite"/>
    </source>
</evidence>
<protein>
    <recommendedName>
        <fullName evidence="3">Xylanolytic transcriptional activator regulatory domain-containing protein</fullName>
    </recommendedName>
</protein>
<dbReference type="PANTHER" id="PTHR31644:SF1">
    <property type="entry name" value="ZN(II)2CYS6 TRANSCRIPTION FACTOR (EUROFUNG)"/>
    <property type="match status" value="1"/>
</dbReference>
<evidence type="ECO:0000256" key="1">
    <source>
        <dbReference type="ARBA" id="ARBA00023242"/>
    </source>
</evidence>
<feature type="compositionally biased region" description="Polar residues" evidence="2">
    <location>
        <begin position="161"/>
        <end position="172"/>
    </location>
</feature>
<evidence type="ECO:0000259" key="3">
    <source>
        <dbReference type="SMART" id="SM00906"/>
    </source>
</evidence>